<feature type="compositionally biased region" description="Basic residues" evidence="1">
    <location>
        <begin position="33"/>
        <end position="47"/>
    </location>
</feature>
<dbReference type="AlphaFoldDB" id="A0A6J3QBX1"/>
<protein>
    <submittedName>
        <fullName evidence="3">Uncharacterized protein LOC109550204 isoform X1</fullName>
    </submittedName>
</protein>
<feature type="region of interest" description="Disordered" evidence="1">
    <location>
        <begin position="110"/>
        <end position="135"/>
    </location>
</feature>
<organism evidence="2 3">
    <name type="scientific">Tursiops truncatus</name>
    <name type="common">Atlantic bottle-nosed dolphin</name>
    <name type="synonym">Delphinus truncatus</name>
    <dbReference type="NCBI Taxonomy" id="9739"/>
    <lineage>
        <taxon>Eukaryota</taxon>
        <taxon>Metazoa</taxon>
        <taxon>Chordata</taxon>
        <taxon>Craniata</taxon>
        <taxon>Vertebrata</taxon>
        <taxon>Euteleostomi</taxon>
        <taxon>Mammalia</taxon>
        <taxon>Eutheria</taxon>
        <taxon>Laurasiatheria</taxon>
        <taxon>Artiodactyla</taxon>
        <taxon>Whippomorpha</taxon>
        <taxon>Cetacea</taxon>
        <taxon>Odontoceti</taxon>
        <taxon>Delphinidae</taxon>
        <taxon>Tursiops</taxon>
    </lineage>
</organism>
<proteinExistence type="predicted"/>
<evidence type="ECO:0000313" key="2">
    <source>
        <dbReference type="Proteomes" id="UP000245320"/>
    </source>
</evidence>
<evidence type="ECO:0000313" key="3">
    <source>
        <dbReference type="RefSeq" id="XP_033699593.1"/>
    </source>
</evidence>
<name>A0A6J3QBX1_TURTR</name>
<keyword evidence="2" id="KW-1185">Reference proteome</keyword>
<dbReference type="Proteomes" id="UP000245320">
    <property type="component" value="Chromosome 18"/>
</dbReference>
<dbReference type="RefSeq" id="XP_033699593.1">
    <property type="nucleotide sequence ID" value="XM_033843702.1"/>
</dbReference>
<gene>
    <name evidence="3" type="primary">LOC109550204</name>
</gene>
<feature type="compositionally biased region" description="Basic and acidic residues" evidence="1">
    <location>
        <begin position="12"/>
        <end position="21"/>
    </location>
</feature>
<dbReference type="InParanoid" id="A0A6J3QBX1"/>
<feature type="region of interest" description="Disordered" evidence="1">
    <location>
        <begin position="1"/>
        <end position="52"/>
    </location>
</feature>
<evidence type="ECO:0000256" key="1">
    <source>
        <dbReference type="SAM" id="MobiDB-lite"/>
    </source>
</evidence>
<reference evidence="3" key="1">
    <citation type="submission" date="2025-08" db="UniProtKB">
        <authorList>
            <consortium name="RefSeq"/>
        </authorList>
    </citation>
    <scope>IDENTIFICATION</scope>
    <source>
        <tissue evidence="3">Spleen</tissue>
    </source>
</reference>
<sequence>MMRPLALSERFQVGRERHPDHLGTSSLEDMGGLRRKRDLGQRQKARKVPPAGLSTLLPKGLSIWPGDGLSPGDAQWYPAGQGRHSVRLSAPSAARSMCEYIQVYERKRWDSSPSRGAGCEAHTRGPSQQPRAPSPHCLREKLDIFSLRHSWSPVDKAQDPGCHQQDEPPGRSSEALLHSLWAEEGEDRQQVLSPGVLRAQGPPGPGLGATGLTSCSAAGESRLDLTMNFLRWERNLQRESPRSPLLSPGR</sequence>
<accession>A0A6J3QBX1</accession>